<dbReference type="Proteomes" id="UP000257045">
    <property type="component" value="Unassembled WGS sequence"/>
</dbReference>
<name>A0A3D8IY53_9HELI</name>
<protein>
    <submittedName>
        <fullName evidence="1">Uncharacterized protein</fullName>
    </submittedName>
</protein>
<proteinExistence type="predicted"/>
<evidence type="ECO:0000313" key="1">
    <source>
        <dbReference type="EMBL" id="RDU70192.1"/>
    </source>
</evidence>
<accession>A0A3D8IY53</accession>
<keyword evidence="2" id="KW-1185">Reference proteome</keyword>
<dbReference type="EMBL" id="NXLV01000012">
    <property type="protein sequence ID" value="RDU70192.1"/>
    <property type="molecule type" value="Genomic_DNA"/>
</dbReference>
<organism evidence="1 2">
    <name type="scientific">Helicobacter brantae</name>
    <dbReference type="NCBI Taxonomy" id="375927"/>
    <lineage>
        <taxon>Bacteria</taxon>
        <taxon>Pseudomonadati</taxon>
        <taxon>Campylobacterota</taxon>
        <taxon>Epsilonproteobacteria</taxon>
        <taxon>Campylobacterales</taxon>
        <taxon>Helicobacteraceae</taxon>
        <taxon>Helicobacter</taxon>
    </lineage>
</organism>
<sequence length="145" mass="17040">MKTSFKIIEEKIEKYRHLGKFDALIVGYIDYLNQEGQDEVLLLDAFLSEYFQSYNDDLLFQVLVALFENEIGAGNDMANEKDPLKFPNNTFFDQDTTALQKAQLVYQAFKQTQILFPEEERLDNRAILQFGIVLWSKDVFEKRNH</sequence>
<reference evidence="1 2" key="1">
    <citation type="submission" date="2018-04" db="EMBL/GenBank/DDBJ databases">
        <title>Novel Campyloabacter and Helicobacter Species and Strains.</title>
        <authorList>
            <person name="Mannion A.J."/>
            <person name="Shen Z."/>
            <person name="Fox J.G."/>
        </authorList>
    </citation>
    <scope>NUCLEOTIDE SEQUENCE [LARGE SCALE GENOMIC DNA]</scope>
    <source>
        <strain evidence="1 2">MIT 04-9366</strain>
    </source>
</reference>
<evidence type="ECO:0000313" key="2">
    <source>
        <dbReference type="Proteomes" id="UP000257045"/>
    </source>
</evidence>
<dbReference type="RefSeq" id="WP_115569854.1">
    <property type="nucleotide sequence ID" value="NZ_NXLV01000012.1"/>
</dbReference>
<gene>
    <name evidence="1" type="ORF">CQA58_06170</name>
</gene>
<dbReference type="AlphaFoldDB" id="A0A3D8IY53"/>
<comment type="caution">
    <text evidence="1">The sequence shown here is derived from an EMBL/GenBank/DDBJ whole genome shotgun (WGS) entry which is preliminary data.</text>
</comment>